<dbReference type="SUPFAM" id="SSF161256">
    <property type="entry name" value="RILP dimerisation region"/>
    <property type="match status" value="1"/>
</dbReference>
<evidence type="ECO:0000256" key="2">
    <source>
        <dbReference type="ARBA" id="ARBA00004300"/>
    </source>
</evidence>
<evidence type="ECO:0000256" key="3">
    <source>
        <dbReference type="ARBA" id="ARBA00004514"/>
    </source>
</evidence>
<dbReference type="Pfam" id="PF11461">
    <property type="entry name" value="RILP"/>
    <property type="match status" value="1"/>
</dbReference>
<dbReference type="GO" id="GO:0046983">
    <property type="term" value="F:protein dimerization activity"/>
    <property type="evidence" value="ECO:0007669"/>
    <property type="project" value="InterPro"/>
</dbReference>
<reference evidence="11" key="1">
    <citation type="submission" date="2025-08" db="UniProtKB">
        <authorList>
            <consortium name="Ensembl"/>
        </authorList>
    </citation>
    <scope>IDENTIFICATION</scope>
</reference>
<dbReference type="AlphaFoldDB" id="A0A8C4QJ06"/>
<comment type="subcellular location">
    <subcellularLocation>
        <location evidence="1">Cell projection</location>
        <location evidence="1">Cilium</location>
    </subcellularLocation>
    <subcellularLocation>
        <location evidence="2">Cytoplasm</location>
        <location evidence="2">Cytoskeleton</location>
        <location evidence="2">Microtubule organizing center</location>
        <location evidence="2">Centrosome</location>
    </subcellularLocation>
    <subcellularLocation>
        <location evidence="3">Cytoplasm</location>
        <location evidence="3">Cytosol</location>
    </subcellularLocation>
</comment>
<proteinExistence type="predicted"/>
<dbReference type="PANTHER" id="PTHR21502">
    <property type="entry name" value="ZINC FINGER PROTEIN DZIP1"/>
    <property type="match status" value="1"/>
</dbReference>
<evidence type="ECO:0000256" key="1">
    <source>
        <dbReference type="ARBA" id="ARBA00004138"/>
    </source>
</evidence>
<reference evidence="11" key="2">
    <citation type="submission" date="2025-09" db="UniProtKB">
        <authorList>
            <consortium name="Ensembl"/>
        </authorList>
    </citation>
    <scope>IDENTIFICATION</scope>
</reference>
<evidence type="ECO:0000256" key="5">
    <source>
        <dbReference type="ARBA" id="ARBA00023054"/>
    </source>
</evidence>
<dbReference type="Gene3D" id="1.20.58.1770">
    <property type="match status" value="1"/>
</dbReference>
<dbReference type="InterPro" id="IPR051241">
    <property type="entry name" value="DZIP_RILPL"/>
</dbReference>
<evidence type="ECO:0000256" key="8">
    <source>
        <dbReference type="ARBA" id="ARBA00023273"/>
    </source>
</evidence>
<sequence length="209" mass="24406">MRRPEQHACYSCPALCTIINYHELCLSPPAIEHTVIPQRRFQVTEREGPRAAGDSCVFHKDVSDLTVVDVYGIAVALRTDLARMVEGHGHAAVEPVVPRLVWVLEALESLVESGGEARKENERLHDELERMLSTAQVDPTDSDKYLVDPKDRDRARFTLEEMQEVLQDRHELKTKFFFIKEELKYYKWYDFLITMKIWKHLVIENVFMY</sequence>
<evidence type="ECO:0000256" key="6">
    <source>
        <dbReference type="ARBA" id="ARBA00023069"/>
    </source>
</evidence>
<accession>A0A8C4QJ06</accession>
<dbReference type="GO" id="GO:0060271">
    <property type="term" value="P:cilium assembly"/>
    <property type="evidence" value="ECO:0007669"/>
    <property type="project" value="TreeGrafter"/>
</dbReference>
<organism evidence="11 12">
    <name type="scientific">Eptatretus burgeri</name>
    <name type="common">Inshore hagfish</name>
    <dbReference type="NCBI Taxonomy" id="7764"/>
    <lineage>
        <taxon>Eukaryota</taxon>
        <taxon>Metazoa</taxon>
        <taxon>Chordata</taxon>
        <taxon>Craniata</taxon>
        <taxon>Vertebrata</taxon>
        <taxon>Cyclostomata</taxon>
        <taxon>Myxini</taxon>
        <taxon>Myxiniformes</taxon>
        <taxon>Myxinidae</taxon>
        <taxon>Eptatretinae</taxon>
        <taxon>Eptatretus</taxon>
    </lineage>
</organism>
<dbReference type="Proteomes" id="UP000694388">
    <property type="component" value="Unplaced"/>
</dbReference>
<protein>
    <recommendedName>
        <fullName evidence="9">RILP-like protein 2</fullName>
    </recommendedName>
</protein>
<evidence type="ECO:0000256" key="7">
    <source>
        <dbReference type="ARBA" id="ARBA00023212"/>
    </source>
</evidence>
<dbReference type="InterPro" id="IPR021563">
    <property type="entry name" value="RILP_dimer"/>
</dbReference>
<dbReference type="OMA" id="CYININL"/>
<dbReference type="GO" id="GO:0005829">
    <property type="term" value="C:cytosol"/>
    <property type="evidence" value="ECO:0007669"/>
    <property type="project" value="UniProtKB-SubCell"/>
</dbReference>
<dbReference type="Pfam" id="PF09744">
    <property type="entry name" value="RH1"/>
    <property type="match status" value="1"/>
</dbReference>
<dbReference type="GO" id="GO:0031267">
    <property type="term" value="F:small GTPase binding"/>
    <property type="evidence" value="ECO:0007669"/>
    <property type="project" value="TreeGrafter"/>
</dbReference>
<evidence type="ECO:0000313" key="12">
    <source>
        <dbReference type="Proteomes" id="UP000694388"/>
    </source>
</evidence>
<keyword evidence="5" id="KW-0175">Coiled coil</keyword>
<dbReference type="GO" id="GO:0005813">
    <property type="term" value="C:centrosome"/>
    <property type="evidence" value="ECO:0007669"/>
    <property type="project" value="UniProtKB-SubCell"/>
</dbReference>
<dbReference type="Gene3D" id="6.10.230.10">
    <property type="match status" value="1"/>
</dbReference>
<dbReference type="InterPro" id="IPR034743">
    <property type="entry name" value="RH1"/>
</dbReference>
<dbReference type="PANTHER" id="PTHR21502:SF2">
    <property type="entry name" value="RILP-LIKE PROTEIN 2"/>
    <property type="match status" value="1"/>
</dbReference>
<feature type="domain" description="RH1" evidence="10">
    <location>
        <begin position="53"/>
        <end position="141"/>
    </location>
</feature>
<evidence type="ECO:0000313" key="11">
    <source>
        <dbReference type="Ensembl" id="ENSEBUP00000016168.1"/>
    </source>
</evidence>
<keyword evidence="7" id="KW-0206">Cytoskeleton</keyword>
<dbReference type="Ensembl" id="ENSEBUT00000016744.1">
    <property type="protein sequence ID" value="ENSEBUP00000016168.1"/>
    <property type="gene ID" value="ENSEBUG00000010156.1"/>
</dbReference>
<keyword evidence="4" id="KW-0963">Cytoplasm</keyword>
<dbReference type="GO" id="GO:0036064">
    <property type="term" value="C:ciliary basal body"/>
    <property type="evidence" value="ECO:0007669"/>
    <property type="project" value="TreeGrafter"/>
</dbReference>
<keyword evidence="6" id="KW-0969">Cilium</keyword>
<evidence type="ECO:0000256" key="4">
    <source>
        <dbReference type="ARBA" id="ARBA00022490"/>
    </source>
</evidence>
<dbReference type="GO" id="GO:0051959">
    <property type="term" value="F:dynein light intermediate chain binding"/>
    <property type="evidence" value="ECO:0007669"/>
    <property type="project" value="TreeGrafter"/>
</dbReference>
<name>A0A8C4QJ06_EPTBU</name>
<keyword evidence="8" id="KW-0966">Cell projection</keyword>
<evidence type="ECO:0000256" key="9">
    <source>
        <dbReference type="ARBA" id="ARBA00040819"/>
    </source>
</evidence>
<keyword evidence="12" id="KW-1185">Reference proteome</keyword>
<dbReference type="PROSITE" id="PS51776">
    <property type="entry name" value="RH1"/>
    <property type="match status" value="1"/>
</dbReference>
<evidence type="ECO:0000259" key="10">
    <source>
        <dbReference type="PROSITE" id="PS51776"/>
    </source>
</evidence>